<gene>
    <name evidence="1" type="ORF">LITE_LOCUS50454</name>
</gene>
<protein>
    <submittedName>
        <fullName evidence="1">Uncharacterized protein</fullName>
    </submittedName>
</protein>
<name>A0AAV0RY70_9ROSI</name>
<accession>A0AAV0RY70</accession>
<comment type="caution">
    <text evidence="1">The sequence shown here is derived from an EMBL/GenBank/DDBJ whole genome shotgun (WGS) entry which is preliminary data.</text>
</comment>
<proteinExistence type="predicted"/>
<reference evidence="1" key="1">
    <citation type="submission" date="2022-08" db="EMBL/GenBank/DDBJ databases">
        <authorList>
            <person name="Gutierrez-Valencia J."/>
        </authorList>
    </citation>
    <scope>NUCLEOTIDE SEQUENCE</scope>
</reference>
<keyword evidence="2" id="KW-1185">Reference proteome</keyword>
<sequence>MYQRDLLQHFANPRTAYSGLEKIEHNRFANSLLLPTDTICF</sequence>
<dbReference type="AlphaFoldDB" id="A0AAV0RY70"/>
<evidence type="ECO:0000313" key="1">
    <source>
        <dbReference type="EMBL" id="CAI0625490.1"/>
    </source>
</evidence>
<organism evidence="1 2">
    <name type="scientific">Linum tenue</name>
    <dbReference type="NCBI Taxonomy" id="586396"/>
    <lineage>
        <taxon>Eukaryota</taxon>
        <taxon>Viridiplantae</taxon>
        <taxon>Streptophyta</taxon>
        <taxon>Embryophyta</taxon>
        <taxon>Tracheophyta</taxon>
        <taxon>Spermatophyta</taxon>
        <taxon>Magnoliopsida</taxon>
        <taxon>eudicotyledons</taxon>
        <taxon>Gunneridae</taxon>
        <taxon>Pentapetalae</taxon>
        <taxon>rosids</taxon>
        <taxon>fabids</taxon>
        <taxon>Malpighiales</taxon>
        <taxon>Linaceae</taxon>
        <taxon>Linum</taxon>
    </lineage>
</organism>
<evidence type="ECO:0000313" key="2">
    <source>
        <dbReference type="Proteomes" id="UP001154282"/>
    </source>
</evidence>
<dbReference type="EMBL" id="CAMGYJ010000011">
    <property type="protein sequence ID" value="CAI0625490.1"/>
    <property type="molecule type" value="Genomic_DNA"/>
</dbReference>
<dbReference type="Proteomes" id="UP001154282">
    <property type="component" value="Unassembled WGS sequence"/>
</dbReference>